<evidence type="ECO:0000256" key="1">
    <source>
        <dbReference type="ARBA" id="ARBA00010641"/>
    </source>
</evidence>
<dbReference type="GO" id="GO:0016987">
    <property type="term" value="F:sigma factor activity"/>
    <property type="evidence" value="ECO:0007669"/>
    <property type="project" value="UniProtKB-KW"/>
</dbReference>
<dbReference type="RefSeq" id="WP_178932344.1">
    <property type="nucleotide sequence ID" value="NZ_JACBAZ010000003.1"/>
</dbReference>
<keyword evidence="8" id="KW-1185">Reference proteome</keyword>
<dbReference type="InterPro" id="IPR014331">
    <property type="entry name" value="RNA_pol_sigma70_ECF_RHOBA"/>
</dbReference>
<dbReference type="SUPFAM" id="SSF88946">
    <property type="entry name" value="Sigma2 domain of RNA polymerase sigma factors"/>
    <property type="match status" value="1"/>
</dbReference>
<protein>
    <submittedName>
        <fullName evidence="7">Sigma-70 family RNA polymerase sigma factor</fullName>
    </submittedName>
</protein>
<name>A0A851GNU2_9BACT</name>
<dbReference type="Gene3D" id="1.10.10.10">
    <property type="entry name" value="Winged helix-like DNA-binding domain superfamily/Winged helix DNA-binding domain"/>
    <property type="match status" value="1"/>
</dbReference>
<dbReference type="InterPro" id="IPR013325">
    <property type="entry name" value="RNA_pol_sigma_r2"/>
</dbReference>
<keyword evidence="4" id="KW-0804">Transcription</keyword>
<dbReference type="AlphaFoldDB" id="A0A851GNU2"/>
<comment type="caution">
    <text evidence="7">The sequence shown here is derived from an EMBL/GenBank/DDBJ whole genome shotgun (WGS) entry which is preliminary data.</text>
</comment>
<evidence type="ECO:0000313" key="7">
    <source>
        <dbReference type="EMBL" id="NWK55804.1"/>
    </source>
</evidence>
<evidence type="ECO:0000313" key="8">
    <source>
        <dbReference type="Proteomes" id="UP000557872"/>
    </source>
</evidence>
<dbReference type="EMBL" id="JACBAZ010000003">
    <property type="protein sequence ID" value="NWK55804.1"/>
    <property type="molecule type" value="Genomic_DNA"/>
</dbReference>
<dbReference type="InterPro" id="IPR036388">
    <property type="entry name" value="WH-like_DNA-bd_sf"/>
</dbReference>
<gene>
    <name evidence="7" type="ORF">HW115_09295</name>
</gene>
<comment type="similarity">
    <text evidence="1">Belongs to the sigma-70 factor family. ECF subfamily.</text>
</comment>
<keyword evidence="5" id="KW-0175">Coiled coil</keyword>
<dbReference type="Pfam" id="PF04542">
    <property type="entry name" value="Sigma70_r2"/>
    <property type="match status" value="1"/>
</dbReference>
<reference evidence="7 8" key="1">
    <citation type="submission" date="2020-07" db="EMBL/GenBank/DDBJ databases">
        <title>Roseicoccus Jingziensis gen. nov., sp. nov., isolated from coastal seawater.</title>
        <authorList>
            <person name="Feng X."/>
        </authorList>
    </citation>
    <scope>NUCLEOTIDE SEQUENCE [LARGE SCALE GENOMIC DNA]</scope>
    <source>
        <strain evidence="7 8">N1E253</strain>
    </source>
</reference>
<dbReference type="InterPro" id="IPR014284">
    <property type="entry name" value="RNA_pol_sigma-70_dom"/>
</dbReference>
<dbReference type="Proteomes" id="UP000557872">
    <property type="component" value="Unassembled WGS sequence"/>
</dbReference>
<evidence type="ECO:0000256" key="4">
    <source>
        <dbReference type="ARBA" id="ARBA00023163"/>
    </source>
</evidence>
<feature type="domain" description="RNA polymerase sigma-70 region 2" evidence="6">
    <location>
        <begin position="15"/>
        <end position="81"/>
    </location>
</feature>
<evidence type="ECO:0000256" key="5">
    <source>
        <dbReference type="SAM" id="Coils"/>
    </source>
</evidence>
<dbReference type="GO" id="GO:0006352">
    <property type="term" value="P:DNA-templated transcription initiation"/>
    <property type="evidence" value="ECO:0007669"/>
    <property type="project" value="InterPro"/>
</dbReference>
<dbReference type="PANTHER" id="PTHR43133">
    <property type="entry name" value="RNA POLYMERASE ECF-TYPE SIGMA FACTO"/>
    <property type="match status" value="1"/>
</dbReference>
<sequence length="180" mass="21028">MPKHPQISQEFVSLLTDHQEVIRSYIISQVPGSPDVRDILQEVNIRLWEKMNDFQLGTNFGAWACTVAYYKILDYRKKQKRNGFLIFNDELCETLAKEAEERHPEQFEQKRQALQQCLKQLSQANQELIQARYEDSSNNMAQISQTSGRSRASLRVTLSRLRATLRQCINKRLKWKGDPA</sequence>
<evidence type="ECO:0000256" key="2">
    <source>
        <dbReference type="ARBA" id="ARBA00023015"/>
    </source>
</evidence>
<organism evidence="7 8">
    <name type="scientific">Oceaniferula marina</name>
    <dbReference type="NCBI Taxonomy" id="2748318"/>
    <lineage>
        <taxon>Bacteria</taxon>
        <taxon>Pseudomonadati</taxon>
        <taxon>Verrucomicrobiota</taxon>
        <taxon>Verrucomicrobiia</taxon>
        <taxon>Verrucomicrobiales</taxon>
        <taxon>Verrucomicrobiaceae</taxon>
        <taxon>Oceaniferula</taxon>
    </lineage>
</organism>
<dbReference type="NCBIfam" id="TIGR02989">
    <property type="entry name" value="Sig-70_gvs1"/>
    <property type="match status" value="1"/>
</dbReference>
<dbReference type="InterPro" id="IPR013324">
    <property type="entry name" value="RNA_pol_sigma_r3/r4-like"/>
</dbReference>
<evidence type="ECO:0000259" key="6">
    <source>
        <dbReference type="Pfam" id="PF04542"/>
    </source>
</evidence>
<dbReference type="InterPro" id="IPR007627">
    <property type="entry name" value="RNA_pol_sigma70_r2"/>
</dbReference>
<dbReference type="NCBIfam" id="TIGR02937">
    <property type="entry name" value="sigma70-ECF"/>
    <property type="match status" value="1"/>
</dbReference>
<keyword evidence="3" id="KW-0731">Sigma factor</keyword>
<dbReference type="Gene3D" id="1.10.1740.10">
    <property type="match status" value="1"/>
</dbReference>
<evidence type="ECO:0000256" key="3">
    <source>
        <dbReference type="ARBA" id="ARBA00023082"/>
    </source>
</evidence>
<keyword evidence="2" id="KW-0805">Transcription regulation</keyword>
<proteinExistence type="inferred from homology"/>
<feature type="coiled-coil region" evidence="5">
    <location>
        <begin position="107"/>
        <end position="134"/>
    </location>
</feature>
<accession>A0A851GNU2</accession>
<dbReference type="InterPro" id="IPR039425">
    <property type="entry name" value="RNA_pol_sigma-70-like"/>
</dbReference>
<dbReference type="PANTHER" id="PTHR43133:SF51">
    <property type="entry name" value="RNA POLYMERASE SIGMA FACTOR"/>
    <property type="match status" value="1"/>
</dbReference>
<dbReference type="SUPFAM" id="SSF88659">
    <property type="entry name" value="Sigma3 and sigma4 domains of RNA polymerase sigma factors"/>
    <property type="match status" value="1"/>
</dbReference>